<name>A0A8S9R310_BRACR</name>
<protein>
    <submittedName>
        <fullName evidence="2">Uncharacterized protein</fullName>
    </submittedName>
</protein>
<gene>
    <name evidence="1" type="ORF">F2Q68_00025772</name>
    <name evidence="2" type="ORF">F2Q69_00014008</name>
</gene>
<dbReference type="Proteomes" id="UP000712600">
    <property type="component" value="Unassembled WGS sequence"/>
</dbReference>
<reference evidence="2" key="1">
    <citation type="submission" date="2019-12" db="EMBL/GenBank/DDBJ databases">
        <title>Genome sequencing and annotation of Brassica cretica.</title>
        <authorList>
            <person name="Studholme D.J."/>
            <person name="Sarris P."/>
        </authorList>
    </citation>
    <scope>NUCLEOTIDE SEQUENCE</scope>
    <source>
        <strain evidence="2">PFS-109/04</strain>
        <tissue evidence="2">Leaf</tissue>
    </source>
</reference>
<evidence type="ECO:0000313" key="3">
    <source>
        <dbReference type="Proteomes" id="UP000712600"/>
    </source>
</evidence>
<comment type="caution">
    <text evidence="2">The sequence shown here is derived from an EMBL/GenBank/DDBJ whole genome shotgun (WGS) entry which is preliminary data.</text>
</comment>
<sequence>MNKRLVLGVTRLEHCNTPWCRPSEMVSSPLCFSSMVVMQHQLPPLELLLVHFPLLGFHHLE</sequence>
<accession>A0A8S9R310</accession>
<evidence type="ECO:0000313" key="1">
    <source>
        <dbReference type="EMBL" id="KAF2565537.1"/>
    </source>
</evidence>
<dbReference type="AlphaFoldDB" id="A0A8S9R310"/>
<organism evidence="2 3">
    <name type="scientific">Brassica cretica</name>
    <name type="common">Mustard</name>
    <dbReference type="NCBI Taxonomy" id="69181"/>
    <lineage>
        <taxon>Eukaryota</taxon>
        <taxon>Viridiplantae</taxon>
        <taxon>Streptophyta</taxon>
        <taxon>Embryophyta</taxon>
        <taxon>Tracheophyta</taxon>
        <taxon>Spermatophyta</taxon>
        <taxon>Magnoliopsida</taxon>
        <taxon>eudicotyledons</taxon>
        <taxon>Gunneridae</taxon>
        <taxon>Pentapetalae</taxon>
        <taxon>rosids</taxon>
        <taxon>malvids</taxon>
        <taxon>Brassicales</taxon>
        <taxon>Brassicaceae</taxon>
        <taxon>Brassiceae</taxon>
        <taxon>Brassica</taxon>
    </lineage>
</organism>
<evidence type="ECO:0000313" key="2">
    <source>
        <dbReference type="EMBL" id="KAF3557998.1"/>
    </source>
</evidence>
<dbReference type="Proteomes" id="UP000712281">
    <property type="component" value="Unassembled WGS sequence"/>
</dbReference>
<dbReference type="EMBL" id="QGKW02001911">
    <property type="protein sequence ID" value="KAF2565537.1"/>
    <property type="molecule type" value="Genomic_DNA"/>
</dbReference>
<dbReference type="EMBL" id="QGKX02000996">
    <property type="protein sequence ID" value="KAF3557998.1"/>
    <property type="molecule type" value="Genomic_DNA"/>
</dbReference>
<reference evidence="1" key="2">
    <citation type="submission" date="2019-12" db="EMBL/GenBank/DDBJ databases">
        <title>Genome sequencing and annotation of Brassica cretica.</title>
        <authorList>
            <person name="Studholme D.J."/>
            <person name="Sarris P.F."/>
        </authorList>
    </citation>
    <scope>NUCLEOTIDE SEQUENCE</scope>
    <source>
        <strain evidence="1">PFS-001/15</strain>
        <tissue evidence="1">Leaf</tissue>
    </source>
</reference>
<proteinExistence type="predicted"/>